<dbReference type="SUPFAM" id="SSF48613">
    <property type="entry name" value="Heme oxygenase-like"/>
    <property type="match status" value="1"/>
</dbReference>
<dbReference type="InterPro" id="IPR016084">
    <property type="entry name" value="Haem_Oase-like_multi-hlx"/>
</dbReference>
<dbReference type="HOGENOM" id="CLU_735285_0_0_5"/>
<evidence type="ECO:0000313" key="1">
    <source>
        <dbReference type="EMBL" id="BAE51338.1"/>
    </source>
</evidence>
<dbReference type="KEGG" id="mag:amb2534"/>
<dbReference type="RefSeq" id="WP_011384915.1">
    <property type="nucleotide sequence ID" value="NC_007626.1"/>
</dbReference>
<sequence>MSALVNADGTVPESVHPLPDLLRLSTDQLLDSFIASQRRDFTRVIEQVAEPGSALNGIFRELGADAARLGEMFLELHTHVMDHPVWRHPFFRRVFEGRITPPQVTAFALQYFNQIKNTRQCVALAIGRFHGLAATARGSLGERRSELTQIALAQLVADEYGVGSHGLDDYPELGRLLAAKTHIVMYRQVFDGLGVGPGDQDIPMLPQVADNVLIQRLVAGHPAFSPLEALASVGLGMEWGVPEFFSLLLGGLIKVSEREGLGLTPHHLQVFIAHVRYDVLHAISVMLVTALHMEEARDLEVVKGACNMLMSGRFAMMSGLYAHVFGETCPVAAFEPRHRVTDPRIGEALIEARQDIDPAQVVGGEDYRRSLTTPFG</sequence>
<keyword evidence="2" id="KW-1185">Reference proteome</keyword>
<dbReference type="Gene3D" id="1.20.910.10">
    <property type="entry name" value="Heme oxygenase-like"/>
    <property type="match status" value="1"/>
</dbReference>
<gene>
    <name evidence="1" type="ordered locus">amb2534</name>
</gene>
<accession>Q2W487</accession>
<name>Q2W487_PARM1</name>
<evidence type="ECO:0000313" key="2">
    <source>
        <dbReference type="Proteomes" id="UP000007058"/>
    </source>
</evidence>
<reference evidence="1 2" key="1">
    <citation type="journal article" date="2005" name="DNA Res.">
        <title>Complete genome sequence of the facultative anaerobic magnetotactic bacterium Magnetospirillum sp. strain AMB-1.</title>
        <authorList>
            <person name="Matsunaga T."/>
            <person name="Okamura Y."/>
            <person name="Fukuda Y."/>
            <person name="Wahyudi A.T."/>
            <person name="Murase Y."/>
            <person name="Takeyama H."/>
        </authorList>
    </citation>
    <scope>NUCLEOTIDE SEQUENCE [LARGE SCALE GENOMIC DNA]</scope>
    <source>
        <strain evidence="2">ATCC 700264 / AMB-1</strain>
    </source>
</reference>
<dbReference type="EMBL" id="AP007255">
    <property type="protein sequence ID" value="BAE51338.1"/>
    <property type="molecule type" value="Genomic_DNA"/>
</dbReference>
<dbReference type="OrthoDB" id="7337814at2"/>
<dbReference type="SMART" id="SM01236">
    <property type="entry name" value="Haem_oxygenase_2"/>
    <property type="match status" value="1"/>
</dbReference>
<dbReference type="AlphaFoldDB" id="Q2W487"/>
<dbReference type="STRING" id="342108.amb2534"/>
<evidence type="ECO:0008006" key="3">
    <source>
        <dbReference type="Google" id="ProtNLM"/>
    </source>
</evidence>
<organism evidence="1 2">
    <name type="scientific">Paramagnetospirillum magneticum (strain ATCC 700264 / AMB-1)</name>
    <name type="common">Magnetospirillum magneticum</name>
    <dbReference type="NCBI Taxonomy" id="342108"/>
    <lineage>
        <taxon>Bacteria</taxon>
        <taxon>Pseudomonadati</taxon>
        <taxon>Pseudomonadota</taxon>
        <taxon>Alphaproteobacteria</taxon>
        <taxon>Rhodospirillales</taxon>
        <taxon>Magnetospirillaceae</taxon>
        <taxon>Paramagnetospirillum</taxon>
    </lineage>
</organism>
<proteinExistence type="predicted"/>
<protein>
    <recommendedName>
        <fullName evidence="3">Iron-containing redox enzyme family protein</fullName>
    </recommendedName>
</protein>
<dbReference type="Proteomes" id="UP000007058">
    <property type="component" value="Chromosome"/>
</dbReference>